<gene>
    <name evidence="2" type="ORF">BGV66_01380</name>
</gene>
<dbReference type="EMBL" id="MEAU01000001">
    <property type="protein sequence ID" value="OJA51091.1"/>
    <property type="molecule type" value="Genomic_DNA"/>
</dbReference>
<evidence type="ECO:0000313" key="2">
    <source>
        <dbReference type="EMBL" id="OJA51091.1"/>
    </source>
</evidence>
<dbReference type="AlphaFoldDB" id="A0ABD6QAV4"/>
<sequence>MAYRNGTYVAFHANGTNRPGGNSDIDYYNLMKAWTGKGDDSFTMVNSHDKASAVRDSSKRETLRRSLLERLRNSKNMVLIVGDTTRLDTDWVPFEIAKAIDEYKLPIIAAYTKCSKPIRNPEALKLLWPQALATRIAAKTARVIHVPFKQAALKDAISQFSHDNLPKSALSYYSDEAYRSMGITD</sequence>
<evidence type="ECO:0000313" key="3">
    <source>
        <dbReference type="Proteomes" id="UP000183667"/>
    </source>
</evidence>
<accession>A0ABD6QAV4</accession>
<comment type="caution">
    <text evidence="2">The sequence shown here is derived from an EMBL/GenBank/DDBJ whole genome shotgun (WGS) entry which is preliminary data.</text>
</comment>
<organism evidence="2 3">
    <name type="scientific">Burkholderia ubonensis</name>
    <dbReference type="NCBI Taxonomy" id="101571"/>
    <lineage>
        <taxon>Bacteria</taxon>
        <taxon>Pseudomonadati</taxon>
        <taxon>Pseudomonadota</taxon>
        <taxon>Betaproteobacteria</taxon>
        <taxon>Burkholderiales</taxon>
        <taxon>Burkholderiaceae</taxon>
        <taxon>Burkholderia</taxon>
        <taxon>Burkholderia cepacia complex</taxon>
    </lineage>
</organism>
<evidence type="ECO:0000259" key="1">
    <source>
        <dbReference type="Pfam" id="PF08937"/>
    </source>
</evidence>
<dbReference type="Gene3D" id="3.40.50.11200">
    <property type="match status" value="1"/>
</dbReference>
<reference evidence="3" key="1">
    <citation type="submission" date="2016-08" db="EMBL/GenBank/DDBJ databases">
        <title>Population biology and virulence potential of Burkholderia ubonensis.</title>
        <authorList>
            <person name="Price E.P."/>
            <person name="Currie B.J."/>
            <person name="Wagner D.M."/>
        </authorList>
    </citation>
    <scope>NUCLEOTIDE SEQUENCE [LARGE SCALE GENOMIC DNA]</scope>
    <source>
        <strain evidence="3">MSMB0103</strain>
    </source>
</reference>
<feature type="domain" description="Thoeris protein ThsB TIR-like" evidence="1">
    <location>
        <begin position="8"/>
        <end position="113"/>
    </location>
</feature>
<dbReference type="Proteomes" id="UP000183667">
    <property type="component" value="Unassembled WGS sequence"/>
</dbReference>
<dbReference type="Pfam" id="PF08937">
    <property type="entry name" value="ThsB_TIR"/>
    <property type="match status" value="1"/>
</dbReference>
<protein>
    <recommendedName>
        <fullName evidence="1">Thoeris protein ThsB TIR-like domain-containing protein</fullName>
    </recommendedName>
</protein>
<name>A0ABD6QAV4_9BURK</name>
<dbReference type="RefSeq" id="WP_071766755.1">
    <property type="nucleotide sequence ID" value="NZ_MEAU01000001.1"/>
</dbReference>
<dbReference type="InterPro" id="IPR015032">
    <property type="entry name" value="ThsB__TIR-like_domain"/>
</dbReference>
<proteinExistence type="predicted"/>